<accession>A0A3B6FVB8</accession>
<dbReference type="Proteomes" id="UP000019116">
    <property type="component" value="Chromosome 3B"/>
</dbReference>
<evidence type="ECO:0000313" key="5">
    <source>
        <dbReference type="Proteomes" id="UP000019116"/>
    </source>
</evidence>
<proteinExistence type="predicted"/>
<keyword evidence="5" id="KW-1185">Reference proteome</keyword>
<dbReference type="PaxDb" id="4565-Traes_3B_2110601B7.1"/>
<dbReference type="GeneID" id="123071066"/>
<evidence type="ECO:0000259" key="3">
    <source>
        <dbReference type="Pfam" id="PF20235"/>
    </source>
</evidence>
<dbReference type="EnsemblPlants" id="TraesCS3B02G357800.1">
    <property type="protein sequence ID" value="TraesCS3B02G357800.1"/>
    <property type="gene ID" value="TraesCS3B02G357800"/>
</dbReference>
<dbReference type="OrthoDB" id="607685at2759"/>
<evidence type="ECO:0000313" key="4">
    <source>
        <dbReference type="EnsemblPlants" id="TraesCS3B02G357800.1"/>
    </source>
</evidence>
<dbReference type="RefSeq" id="XP_044350469.1">
    <property type="nucleotide sequence ID" value="XM_044494534.1"/>
</dbReference>
<gene>
    <name evidence="4" type="primary">LOC123071066</name>
</gene>
<dbReference type="InterPro" id="IPR022059">
    <property type="entry name" value="DUF3615"/>
</dbReference>
<dbReference type="PANTHER" id="PTHR33120:SF42">
    <property type="entry name" value="OS12G0105000 PROTEIN"/>
    <property type="match status" value="1"/>
</dbReference>
<name>A0A3B6FVB8_WHEAT</name>
<dbReference type="AlphaFoldDB" id="A0A3B6FVB8"/>
<dbReference type="PANTHER" id="PTHR33120">
    <property type="entry name" value="EXPRESSED PROTEIN-RELATED"/>
    <property type="match status" value="1"/>
</dbReference>
<dbReference type="Pfam" id="PF12274">
    <property type="entry name" value="DUF3615"/>
    <property type="match status" value="1"/>
</dbReference>
<dbReference type="InterPro" id="IPR046527">
    <property type="entry name" value="PIR2-like_helical"/>
</dbReference>
<feature type="region of interest" description="Disordered" evidence="1">
    <location>
        <begin position="1"/>
        <end position="49"/>
    </location>
</feature>
<dbReference type="Gramene" id="TraesCLE_scaffold_007663_01G000100.1">
    <property type="protein sequence ID" value="TraesCLE_scaffold_007663_01G000100.1"/>
    <property type="gene ID" value="TraesCLE_scaffold_007663_01G000100"/>
</dbReference>
<dbReference type="Pfam" id="PF20235">
    <property type="entry name" value="PIR2-like_helical"/>
    <property type="match status" value="2"/>
</dbReference>
<sequence length="727" mass="81337">MPYPAAVGAGHPPHHERPLLTAGSDSNAHSSSSSSSSSLDKSEWRPRSPVPADPFAPEYLDELAGYFVEAAGRLPIAQIPFLACCMRDFGLAIGFADPVTNIILTTIDAFAHAKPYMMRPVDHIPVEQTRNKTTFADGARSSWIALNWFLVTYFRHLTVPLAVLLLRKASYDLRVAVEAVHFHVDGPNYLELLALDSVRTKTAFEEAVYPQSSAPELLRLMTSSYSRFLAEPVLEDLHRGGQLTADCVYKVSELLRHPWSPPPPSHPPPPSPGIFRDDDGSLTMTVRIGDDFATTHISTYGVATTTFTSSCPTYAGFSENTTNMLSMFPTHHGRLINQREFFSETLETPEFLPFLKLQLLDMIHGVYLKAIAMLPVHALRNGHLLHSLVTAGHCYGPLDPVSNIVINTVWYDVVFPLSKDVAFEVGAADILDVRSMHRVESRSIDGLVAYLRRSPSTNEQDAVTMLCKKRLNTPILDLYNMCDVALAAKHPQPAAFGAFLERASILQLYDRYCLSRVHGHPDSAFEELKMALLQETTRVAVPVQQCAHDMDKSTAFLWLNNMSSQKTALVTLSEKRLSFRSRQDIFRRVLEHLLIDYGYRGPLEPLYKLGVICGVTRKRNYSCTDVYHANFLASSDGGSSWKLFFAEFWNLPDERLEESKNPFCCPVPDYHEYPGRCVVCENDSSIIMHPQSRKYYMGNSTLAFPTPGHCGGDTSEKLDFDFIYLTL</sequence>
<reference evidence="4" key="2">
    <citation type="submission" date="2018-10" db="UniProtKB">
        <authorList>
            <consortium name="EnsemblPlants"/>
        </authorList>
    </citation>
    <scope>IDENTIFICATION</scope>
</reference>
<protein>
    <submittedName>
        <fullName evidence="4">Uncharacterized protein</fullName>
    </submittedName>
</protein>
<feature type="domain" description="DUF3615" evidence="2">
    <location>
        <begin position="600"/>
        <end position="690"/>
    </location>
</feature>
<evidence type="ECO:0000256" key="1">
    <source>
        <dbReference type="SAM" id="MobiDB-lite"/>
    </source>
</evidence>
<organism evidence="4">
    <name type="scientific">Triticum aestivum</name>
    <name type="common">Wheat</name>
    <dbReference type="NCBI Taxonomy" id="4565"/>
    <lineage>
        <taxon>Eukaryota</taxon>
        <taxon>Viridiplantae</taxon>
        <taxon>Streptophyta</taxon>
        <taxon>Embryophyta</taxon>
        <taxon>Tracheophyta</taxon>
        <taxon>Spermatophyta</taxon>
        <taxon>Magnoliopsida</taxon>
        <taxon>Liliopsida</taxon>
        <taxon>Poales</taxon>
        <taxon>Poaceae</taxon>
        <taxon>BOP clade</taxon>
        <taxon>Pooideae</taxon>
        <taxon>Triticodae</taxon>
        <taxon>Triticeae</taxon>
        <taxon>Triticinae</taxon>
        <taxon>Triticum</taxon>
    </lineage>
</organism>
<dbReference type="Gramene" id="TraesCS3B02G357800.1">
    <property type="protein sequence ID" value="TraesCS3B02G357800.1"/>
    <property type="gene ID" value="TraesCS3B02G357800"/>
</dbReference>
<evidence type="ECO:0000259" key="2">
    <source>
        <dbReference type="Pfam" id="PF12274"/>
    </source>
</evidence>
<feature type="domain" description="PIR2-like helical" evidence="3">
    <location>
        <begin position="62"/>
        <end position="180"/>
    </location>
</feature>
<dbReference type="Gramene" id="TraesSYM3B03G01716230.1">
    <property type="protein sequence ID" value="TraesSYM3B03G01716230.1"/>
    <property type="gene ID" value="TraesSYM3B03G01716230"/>
</dbReference>
<dbReference type="OMA" id="IVINTVW"/>
<reference evidence="4" key="1">
    <citation type="submission" date="2018-08" db="EMBL/GenBank/DDBJ databases">
        <authorList>
            <person name="Rossello M."/>
        </authorList>
    </citation>
    <scope>NUCLEOTIDE SEQUENCE [LARGE SCALE GENOMIC DNA]</scope>
    <source>
        <strain evidence="4">cv. Chinese Spring</strain>
    </source>
</reference>
<feature type="domain" description="PIR2-like helical" evidence="3">
    <location>
        <begin position="361"/>
        <end position="473"/>
    </location>
</feature>